<name>A0A0A1ZFZ1_PROMR</name>
<dbReference type="AlphaFoldDB" id="A0A0A1ZFZ1"/>
<dbReference type="EMBL" id="JNAH01000005">
    <property type="protein sequence ID" value="KGF87456.1"/>
    <property type="molecule type" value="Genomic_DNA"/>
</dbReference>
<proteinExistence type="predicted"/>
<accession>A0A0A1ZFZ1</accession>
<gene>
    <name evidence="2" type="ORF">EU91_1186</name>
</gene>
<keyword evidence="1" id="KW-1133">Transmembrane helix</keyword>
<keyword evidence="1" id="KW-0812">Transmembrane</keyword>
<reference evidence="3" key="1">
    <citation type="journal article" date="2014" name="Sci. Data">
        <title>Genomes of diverse isolates of the marine cyanobacterium Prochlorococcus.</title>
        <authorList>
            <person name="Biller S."/>
            <person name="Berube P."/>
            <person name="Thompson J."/>
            <person name="Kelly L."/>
            <person name="Roggensack S."/>
            <person name="Awad L."/>
            <person name="Roache-Johnson K."/>
            <person name="Ding H."/>
            <person name="Giovannoni S.J."/>
            <person name="Moore L.R."/>
            <person name="Chisholm S.W."/>
        </authorList>
    </citation>
    <scope>NUCLEOTIDE SEQUENCE [LARGE SCALE GENOMIC DNA]</scope>
    <source>
        <strain evidence="3">GP2</strain>
    </source>
</reference>
<organism evidence="2 3">
    <name type="scientific">Prochlorococcus marinus str. GP2</name>
    <dbReference type="NCBI Taxonomy" id="59925"/>
    <lineage>
        <taxon>Bacteria</taxon>
        <taxon>Bacillati</taxon>
        <taxon>Cyanobacteriota</taxon>
        <taxon>Cyanophyceae</taxon>
        <taxon>Synechococcales</taxon>
        <taxon>Prochlorococcaceae</taxon>
        <taxon>Prochlorococcus</taxon>
    </lineage>
</organism>
<evidence type="ECO:0000313" key="3">
    <source>
        <dbReference type="Proteomes" id="UP000030598"/>
    </source>
</evidence>
<dbReference type="Proteomes" id="UP000030598">
    <property type="component" value="Unassembled WGS sequence"/>
</dbReference>
<evidence type="ECO:0000313" key="2">
    <source>
        <dbReference type="EMBL" id="KGF87456.1"/>
    </source>
</evidence>
<feature type="transmembrane region" description="Helical" evidence="1">
    <location>
        <begin position="6"/>
        <end position="27"/>
    </location>
</feature>
<dbReference type="STRING" id="59925.EU91_1186"/>
<protein>
    <submittedName>
        <fullName evidence="2">Uncharacterized protein</fullName>
    </submittedName>
</protein>
<evidence type="ECO:0000256" key="1">
    <source>
        <dbReference type="SAM" id="Phobius"/>
    </source>
</evidence>
<keyword evidence="1" id="KW-0472">Membrane</keyword>
<sequence>MDISKIVLIFGISLLIYFAFLFLGFFLKNKNLEAQKLKKEE</sequence>
<comment type="caution">
    <text evidence="2">The sequence shown here is derived from an EMBL/GenBank/DDBJ whole genome shotgun (WGS) entry which is preliminary data.</text>
</comment>